<organism evidence="1 2">
    <name type="scientific">Vitis vinifera</name>
    <name type="common">Grape</name>
    <dbReference type="NCBI Taxonomy" id="29760"/>
    <lineage>
        <taxon>Eukaryota</taxon>
        <taxon>Viridiplantae</taxon>
        <taxon>Streptophyta</taxon>
        <taxon>Embryophyta</taxon>
        <taxon>Tracheophyta</taxon>
        <taxon>Spermatophyta</taxon>
        <taxon>Magnoliopsida</taxon>
        <taxon>eudicotyledons</taxon>
        <taxon>Gunneridae</taxon>
        <taxon>Pentapetalae</taxon>
        <taxon>rosids</taxon>
        <taxon>Vitales</taxon>
        <taxon>Vitaceae</taxon>
        <taxon>Viteae</taxon>
        <taxon>Vitis</taxon>
    </lineage>
</organism>
<dbReference type="PaxDb" id="29760-VIT_19s0140g00220.t01"/>
<reference evidence="2" key="1">
    <citation type="journal article" date="2007" name="Nature">
        <title>The grapevine genome sequence suggests ancestral hexaploidization in major angiosperm phyla.</title>
        <authorList>
            <consortium name="The French-Italian Public Consortium for Grapevine Genome Characterization."/>
            <person name="Jaillon O."/>
            <person name="Aury J.-M."/>
            <person name="Noel B."/>
            <person name="Policriti A."/>
            <person name="Clepet C."/>
            <person name="Casagrande A."/>
            <person name="Choisne N."/>
            <person name="Aubourg S."/>
            <person name="Vitulo N."/>
            <person name="Jubin C."/>
            <person name="Vezzi A."/>
            <person name="Legeai F."/>
            <person name="Hugueney P."/>
            <person name="Dasilva C."/>
            <person name="Horner D."/>
            <person name="Mica E."/>
            <person name="Jublot D."/>
            <person name="Poulain J."/>
            <person name="Bruyere C."/>
            <person name="Billault A."/>
            <person name="Segurens B."/>
            <person name="Gouyvenoux M."/>
            <person name="Ugarte E."/>
            <person name="Cattonaro F."/>
            <person name="Anthouard V."/>
            <person name="Vico V."/>
            <person name="Del Fabbro C."/>
            <person name="Alaux M."/>
            <person name="Di Gaspero G."/>
            <person name="Dumas V."/>
            <person name="Felice N."/>
            <person name="Paillard S."/>
            <person name="Juman I."/>
            <person name="Moroldo M."/>
            <person name="Scalabrin S."/>
            <person name="Canaguier A."/>
            <person name="Le Clainche I."/>
            <person name="Malacrida G."/>
            <person name="Durand E."/>
            <person name="Pesole G."/>
            <person name="Laucou V."/>
            <person name="Chatelet P."/>
            <person name="Merdinoglu D."/>
            <person name="Delledonne M."/>
            <person name="Pezzotti M."/>
            <person name="Lecharny A."/>
            <person name="Scarpelli C."/>
            <person name="Artiguenave F."/>
            <person name="Pe M.E."/>
            <person name="Valle G."/>
            <person name="Morgante M."/>
            <person name="Caboche M."/>
            <person name="Adam-Blondon A.-F."/>
            <person name="Weissenbach J."/>
            <person name="Quetier F."/>
            <person name="Wincker P."/>
        </authorList>
    </citation>
    <scope>NUCLEOTIDE SEQUENCE [LARGE SCALE GENOMIC DNA]</scope>
    <source>
        <strain evidence="2">cv. Pinot noir / PN40024</strain>
    </source>
</reference>
<dbReference type="Proteomes" id="UP000009183">
    <property type="component" value="Chromosome 19"/>
</dbReference>
<sequence length="47" mass="5444">MAPNLRVNFKERQRKRHFEALLTTPLPAKKTPPKVSRKELVLDASMV</sequence>
<dbReference type="AlphaFoldDB" id="F6HRG2"/>
<dbReference type="EMBL" id="FN596014">
    <property type="protein sequence ID" value="CCB57270.1"/>
    <property type="molecule type" value="Genomic_DNA"/>
</dbReference>
<dbReference type="HOGENOM" id="CLU_3176464_0_0_1"/>
<keyword evidence="2" id="KW-1185">Reference proteome</keyword>
<name>F6HRG2_VITVI</name>
<accession>F6HRG2</accession>
<evidence type="ECO:0000313" key="1">
    <source>
        <dbReference type="EMBL" id="CCB57270.1"/>
    </source>
</evidence>
<evidence type="ECO:0000313" key="2">
    <source>
        <dbReference type="Proteomes" id="UP000009183"/>
    </source>
</evidence>
<gene>
    <name evidence="1" type="ordered locus">VIT_19s0140g00220</name>
</gene>
<proteinExistence type="predicted"/>
<dbReference type="InParanoid" id="F6HRG2"/>
<protein>
    <submittedName>
        <fullName evidence="1">Uncharacterized protein</fullName>
    </submittedName>
</protein>